<feature type="transmembrane region" description="Helical" evidence="1">
    <location>
        <begin position="6"/>
        <end position="26"/>
    </location>
</feature>
<organism evidence="2 3">
    <name type="scientific">Faecalibacterium prausnitzii</name>
    <dbReference type="NCBI Taxonomy" id="853"/>
    <lineage>
        <taxon>Bacteria</taxon>
        <taxon>Bacillati</taxon>
        <taxon>Bacillota</taxon>
        <taxon>Clostridia</taxon>
        <taxon>Eubacteriales</taxon>
        <taxon>Oscillospiraceae</taxon>
        <taxon>Faecalibacterium</taxon>
    </lineage>
</organism>
<comment type="caution">
    <text evidence="2">The sequence shown here is derived from an EMBL/GenBank/DDBJ whole genome shotgun (WGS) entry which is preliminary data.</text>
</comment>
<reference evidence="2 3" key="1">
    <citation type="submission" date="2018-08" db="EMBL/GenBank/DDBJ databases">
        <title>A genome reference for cultivated species of the human gut microbiota.</title>
        <authorList>
            <person name="Zou Y."/>
            <person name="Xue W."/>
            <person name="Luo G."/>
        </authorList>
    </citation>
    <scope>NUCLEOTIDE SEQUENCE [LARGE SCALE GENOMIC DNA]</scope>
    <source>
        <strain evidence="2 3">AM42-11AC</strain>
    </source>
</reference>
<keyword evidence="1" id="KW-0812">Transmembrane</keyword>
<gene>
    <name evidence="2" type="ORF">DW905_02630</name>
</gene>
<protein>
    <submittedName>
        <fullName evidence="2">Uncharacterized protein</fullName>
    </submittedName>
</protein>
<evidence type="ECO:0000313" key="2">
    <source>
        <dbReference type="EMBL" id="RGC07485.1"/>
    </source>
</evidence>
<name>A0A3E2VAA5_9FIRM</name>
<dbReference type="Proteomes" id="UP000261079">
    <property type="component" value="Unassembled WGS sequence"/>
</dbReference>
<keyword evidence="1" id="KW-1133">Transmembrane helix</keyword>
<dbReference type="RefSeq" id="WP_117535150.1">
    <property type="nucleotide sequence ID" value="NZ_QVEZ01000001.1"/>
</dbReference>
<accession>A0A3E2VAA5</accession>
<dbReference type="AlphaFoldDB" id="A0A3E2VAA5"/>
<evidence type="ECO:0000313" key="3">
    <source>
        <dbReference type="Proteomes" id="UP000261079"/>
    </source>
</evidence>
<sequence>MWEFIIQYWAEWAFGLLSAAVVAVAVKYKALLDGVLAILHDRIYQACQFYLAQGYVDMAGLKNVEYLYRSYHALGGNGTGTELYNRVKALPIRG</sequence>
<proteinExistence type="predicted"/>
<dbReference type="EMBL" id="QVEZ01000001">
    <property type="protein sequence ID" value="RGC07485.1"/>
    <property type="molecule type" value="Genomic_DNA"/>
</dbReference>
<evidence type="ECO:0000256" key="1">
    <source>
        <dbReference type="SAM" id="Phobius"/>
    </source>
</evidence>
<keyword evidence="1" id="KW-0472">Membrane</keyword>